<dbReference type="EMBL" id="GBRH01237655">
    <property type="protein sequence ID" value="JAD60240.1"/>
    <property type="molecule type" value="Transcribed_RNA"/>
</dbReference>
<sequence length="32" mass="3553">MQQGQFSITLDGNIQMVISVMQLVKGTIVFIL</sequence>
<organism evidence="1">
    <name type="scientific">Arundo donax</name>
    <name type="common">Giant reed</name>
    <name type="synonym">Donax arundinaceus</name>
    <dbReference type="NCBI Taxonomy" id="35708"/>
    <lineage>
        <taxon>Eukaryota</taxon>
        <taxon>Viridiplantae</taxon>
        <taxon>Streptophyta</taxon>
        <taxon>Embryophyta</taxon>
        <taxon>Tracheophyta</taxon>
        <taxon>Spermatophyta</taxon>
        <taxon>Magnoliopsida</taxon>
        <taxon>Liliopsida</taxon>
        <taxon>Poales</taxon>
        <taxon>Poaceae</taxon>
        <taxon>PACMAD clade</taxon>
        <taxon>Arundinoideae</taxon>
        <taxon>Arundineae</taxon>
        <taxon>Arundo</taxon>
    </lineage>
</organism>
<accession>A0A0A9BG87</accession>
<evidence type="ECO:0000313" key="1">
    <source>
        <dbReference type="EMBL" id="JAD60240.1"/>
    </source>
</evidence>
<protein>
    <submittedName>
        <fullName evidence="1">Uncharacterized protein</fullName>
    </submittedName>
</protein>
<proteinExistence type="predicted"/>
<reference evidence="1" key="2">
    <citation type="journal article" date="2015" name="Data Brief">
        <title>Shoot transcriptome of the giant reed, Arundo donax.</title>
        <authorList>
            <person name="Barrero R.A."/>
            <person name="Guerrero F.D."/>
            <person name="Moolhuijzen P."/>
            <person name="Goolsby J.A."/>
            <person name="Tidwell J."/>
            <person name="Bellgard S.E."/>
            <person name="Bellgard M.I."/>
        </authorList>
    </citation>
    <scope>NUCLEOTIDE SEQUENCE</scope>
    <source>
        <tissue evidence="1">Shoot tissue taken approximately 20 cm above the soil surface</tissue>
    </source>
</reference>
<reference evidence="1" key="1">
    <citation type="submission" date="2014-09" db="EMBL/GenBank/DDBJ databases">
        <authorList>
            <person name="Magalhaes I.L.F."/>
            <person name="Oliveira U."/>
            <person name="Santos F.R."/>
            <person name="Vidigal T.H.D.A."/>
            <person name="Brescovit A.D."/>
            <person name="Santos A.J."/>
        </authorList>
    </citation>
    <scope>NUCLEOTIDE SEQUENCE</scope>
    <source>
        <tissue evidence="1">Shoot tissue taken approximately 20 cm above the soil surface</tissue>
    </source>
</reference>
<dbReference type="AlphaFoldDB" id="A0A0A9BG87"/>
<name>A0A0A9BG87_ARUDO</name>